<proteinExistence type="predicted"/>
<name>A0A0L0UKT0_9BASI</name>
<dbReference type="EMBL" id="AJIL01004976">
    <property type="protein sequence ID" value="KNE87540.1"/>
    <property type="molecule type" value="Genomic_DNA"/>
</dbReference>
<feature type="non-terminal residue" evidence="1">
    <location>
        <position position="124"/>
    </location>
</feature>
<dbReference type="Proteomes" id="UP000054564">
    <property type="component" value="Unassembled WGS sequence"/>
</dbReference>
<comment type="caution">
    <text evidence="1">The sequence shown here is derived from an EMBL/GenBank/DDBJ whole genome shotgun (WGS) entry which is preliminary data.</text>
</comment>
<gene>
    <name evidence="1" type="ORF">PSTG_19075</name>
</gene>
<sequence length="124" mass="12710">MARPYWSGPGATGEPVGKFREDIVGEMIIWRPVLAKMVSLEAIKAGQVDLIDLMKINALMDAQDAALAAANNEAFEGIAGRMQAGADAVRAAGAGMTQGLRGAIQGAVGDQGALNAAQDASAQK</sequence>
<accession>A0A0L0UKT0</accession>
<reference evidence="2" key="1">
    <citation type="submission" date="2014-03" db="EMBL/GenBank/DDBJ databases">
        <title>The Genome Sequence of Puccinia striiformis f. sp. tritici PST-78.</title>
        <authorList>
            <consortium name="The Broad Institute Genome Sequencing Platform"/>
            <person name="Cuomo C."/>
            <person name="Hulbert S."/>
            <person name="Chen X."/>
            <person name="Walker B."/>
            <person name="Young S.K."/>
            <person name="Zeng Q."/>
            <person name="Gargeya S."/>
            <person name="Fitzgerald M."/>
            <person name="Haas B."/>
            <person name="Abouelleil A."/>
            <person name="Alvarado L."/>
            <person name="Arachchi H.M."/>
            <person name="Berlin A.M."/>
            <person name="Chapman S.B."/>
            <person name="Goldberg J."/>
            <person name="Griggs A."/>
            <person name="Gujja S."/>
            <person name="Hansen M."/>
            <person name="Howarth C."/>
            <person name="Imamovic A."/>
            <person name="Larimer J."/>
            <person name="McCowan C."/>
            <person name="Montmayeur A."/>
            <person name="Murphy C."/>
            <person name="Neiman D."/>
            <person name="Pearson M."/>
            <person name="Priest M."/>
            <person name="Roberts A."/>
            <person name="Saif S."/>
            <person name="Shea T."/>
            <person name="Sisk P."/>
            <person name="Sykes S."/>
            <person name="Wortman J."/>
            <person name="Nusbaum C."/>
            <person name="Birren B."/>
        </authorList>
    </citation>
    <scope>NUCLEOTIDE SEQUENCE [LARGE SCALE GENOMIC DNA]</scope>
    <source>
        <strain evidence="2">race PST-78</strain>
    </source>
</reference>
<organism evidence="1 2">
    <name type="scientific">Puccinia striiformis f. sp. tritici PST-78</name>
    <dbReference type="NCBI Taxonomy" id="1165861"/>
    <lineage>
        <taxon>Eukaryota</taxon>
        <taxon>Fungi</taxon>
        <taxon>Dikarya</taxon>
        <taxon>Basidiomycota</taxon>
        <taxon>Pucciniomycotina</taxon>
        <taxon>Pucciniomycetes</taxon>
        <taxon>Pucciniales</taxon>
        <taxon>Pucciniaceae</taxon>
        <taxon>Puccinia</taxon>
    </lineage>
</organism>
<evidence type="ECO:0000313" key="2">
    <source>
        <dbReference type="Proteomes" id="UP000054564"/>
    </source>
</evidence>
<keyword evidence="2" id="KW-1185">Reference proteome</keyword>
<protein>
    <submittedName>
        <fullName evidence="1">Uncharacterized protein</fullName>
    </submittedName>
</protein>
<dbReference type="AlphaFoldDB" id="A0A0L0UKT0"/>
<evidence type="ECO:0000313" key="1">
    <source>
        <dbReference type="EMBL" id="KNE87540.1"/>
    </source>
</evidence>